<organism evidence="2 3">
    <name type="scientific">Limnobacter profundi</name>
    <dbReference type="NCBI Taxonomy" id="2732163"/>
    <lineage>
        <taxon>Bacteria</taxon>
        <taxon>Pseudomonadati</taxon>
        <taxon>Pseudomonadota</taxon>
        <taxon>Betaproteobacteria</taxon>
        <taxon>Burkholderiales</taxon>
        <taxon>Burkholderiaceae</taxon>
        <taxon>Limnobacter</taxon>
    </lineage>
</organism>
<keyword evidence="3" id="KW-1185">Reference proteome</keyword>
<gene>
    <name evidence="2" type="ORF">HKT17_02225</name>
</gene>
<evidence type="ECO:0000313" key="2">
    <source>
        <dbReference type="EMBL" id="QJR28607.1"/>
    </source>
</evidence>
<dbReference type="InterPro" id="IPR040198">
    <property type="entry name" value="Fido_containing"/>
</dbReference>
<sequence length="292" mass="32452">MPSSLKTHYTKPPAPDCKKAGLDEIPILDARLHLLTSGQDDAAMKRNFDYIFNQPVNPIVICLADQKLEQFKTRIPEVQPSHLEQLALLRRGGSETLKHRNAHHSMALANWDLASTIVYETAKRREPVTPEAIRNLFIRINTVLMQEIHNSAGGKVRQLNNVWVGPCDAKGSTDPHPSRLAVPGSMVNTELNTLCNEVAEELNLGNVNPILLAARTAMKGISIHPFSDGNGRTCRLIADFVLLRSELLPACFDDEGKNMMVFPRIAPDMNHNTTSAANLMMAALQRSYQQFD</sequence>
<evidence type="ECO:0000259" key="1">
    <source>
        <dbReference type="PROSITE" id="PS51459"/>
    </source>
</evidence>
<dbReference type="PROSITE" id="PS51459">
    <property type="entry name" value="FIDO"/>
    <property type="match status" value="1"/>
</dbReference>
<dbReference type="InterPro" id="IPR036597">
    <property type="entry name" value="Fido-like_dom_sf"/>
</dbReference>
<accession>A0ABX6N4M8</accession>
<dbReference type="Gene3D" id="1.10.3290.10">
    <property type="entry name" value="Fido-like domain"/>
    <property type="match status" value="1"/>
</dbReference>
<dbReference type="InterPro" id="IPR003812">
    <property type="entry name" value="Fido"/>
</dbReference>
<dbReference type="RefSeq" id="WP_171097499.1">
    <property type="nucleotide sequence ID" value="NZ_CP053084.1"/>
</dbReference>
<protein>
    <submittedName>
        <fullName evidence="2">Fic family protein</fullName>
    </submittedName>
</protein>
<reference evidence="2 3" key="1">
    <citation type="submission" date="2020-05" db="EMBL/GenBank/DDBJ databases">
        <title>Compete genome of Limnobacter sp. SAORIC-580.</title>
        <authorList>
            <person name="Song J."/>
            <person name="Cho J.-C."/>
        </authorList>
    </citation>
    <scope>NUCLEOTIDE SEQUENCE [LARGE SCALE GENOMIC DNA]</scope>
    <source>
        <strain evidence="2 3">SAORIC-580</strain>
    </source>
</reference>
<feature type="domain" description="Fido" evidence="1">
    <location>
        <begin position="140"/>
        <end position="285"/>
    </location>
</feature>
<dbReference type="Pfam" id="PF02661">
    <property type="entry name" value="Fic"/>
    <property type="match status" value="1"/>
</dbReference>
<evidence type="ECO:0000313" key="3">
    <source>
        <dbReference type="Proteomes" id="UP000501130"/>
    </source>
</evidence>
<dbReference type="EMBL" id="CP053084">
    <property type="protein sequence ID" value="QJR28607.1"/>
    <property type="molecule type" value="Genomic_DNA"/>
</dbReference>
<dbReference type="SUPFAM" id="SSF140931">
    <property type="entry name" value="Fic-like"/>
    <property type="match status" value="1"/>
</dbReference>
<proteinExistence type="predicted"/>
<dbReference type="Proteomes" id="UP000501130">
    <property type="component" value="Chromosome"/>
</dbReference>
<dbReference type="PANTHER" id="PTHR13504:SF38">
    <property type="entry name" value="FIDO DOMAIN-CONTAINING PROTEIN"/>
    <property type="match status" value="1"/>
</dbReference>
<name>A0ABX6N4M8_9BURK</name>
<dbReference type="PANTHER" id="PTHR13504">
    <property type="entry name" value="FIDO DOMAIN-CONTAINING PROTEIN DDB_G0283145"/>
    <property type="match status" value="1"/>
</dbReference>